<feature type="region of interest" description="Disordered" evidence="3">
    <location>
        <begin position="31"/>
        <end position="54"/>
    </location>
</feature>
<evidence type="ECO:0000256" key="2">
    <source>
        <dbReference type="ARBA" id="ARBA00022786"/>
    </source>
</evidence>
<evidence type="ECO:0000313" key="5">
    <source>
        <dbReference type="EMBL" id="KAF2653577.1"/>
    </source>
</evidence>
<dbReference type="InterPro" id="IPR016135">
    <property type="entry name" value="UBQ-conjugating_enzyme/RWD"/>
</dbReference>
<dbReference type="InterPro" id="IPR000608">
    <property type="entry name" value="UBC"/>
</dbReference>
<keyword evidence="6" id="KW-1185">Reference proteome</keyword>
<evidence type="ECO:0000313" key="6">
    <source>
        <dbReference type="Proteomes" id="UP000799324"/>
    </source>
</evidence>
<feature type="compositionally biased region" description="Low complexity" evidence="3">
    <location>
        <begin position="87"/>
        <end position="101"/>
    </location>
</feature>
<reference evidence="5" key="1">
    <citation type="journal article" date="2020" name="Stud. Mycol.">
        <title>101 Dothideomycetes genomes: a test case for predicting lifestyles and emergence of pathogens.</title>
        <authorList>
            <person name="Haridas S."/>
            <person name="Albert R."/>
            <person name="Binder M."/>
            <person name="Bloem J."/>
            <person name="Labutti K."/>
            <person name="Salamov A."/>
            <person name="Andreopoulos B."/>
            <person name="Baker S."/>
            <person name="Barry K."/>
            <person name="Bills G."/>
            <person name="Bluhm B."/>
            <person name="Cannon C."/>
            <person name="Castanera R."/>
            <person name="Culley D."/>
            <person name="Daum C."/>
            <person name="Ezra D."/>
            <person name="Gonzalez J."/>
            <person name="Henrissat B."/>
            <person name="Kuo A."/>
            <person name="Liang C."/>
            <person name="Lipzen A."/>
            <person name="Lutzoni F."/>
            <person name="Magnuson J."/>
            <person name="Mondo S."/>
            <person name="Nolan M."/>
            <person name="Ohm R."/>
            <person name="Pangilinan J."/>
            <person name="Park H.-J."/>
            <person name="Ramirez L."/>
            <person name="Alfaro M."/>
            <person name="Sun H."/>
            <person name="Tritt A."/>
            <person name="Yoshinaga Y."/>
            <person name="Zwiers L.-H."/>
            <person name="Turgeon B."/>
            <person name="Goodwin S."/>
            <person name="Spatafora J."/>
            <person name="Crous P."/>
            <person name="Grigoriev I."/>
        </authorList>
    </citation>
    <scope>NUCLEOTIDE SEQUENCE</scope>
    <source>
        <strain evidence="5">CBS 122681</strain>
    </source>
</reference>
<keyword evidence="2" id="KW-0833">Ubl conjugation pathway</keyword>
<dbReference type="AlphaFoldDB" id="A0A6A6T2N9"/>
<name>A0A6A6T2N9_9PLEO</name>
<dbReference type="Proteomes" id="UP000799324">
    <property type="component" value="Unassembled WGS sequence"/>
</dbReference>
<feature type="compositionally biased region" description="Gly residues" evidence="3">
    <location>
        <begin position="734"/>
        <end position="751"/>
    </location>
</feature>
<feature type="compositionally biased region" description="Low complexity" evidence="3">
    <location>
        <begin position="724"/>
        <end position="733"/>
    </location>
</feature>
<keyword evidence="1" id="KW-0808">Transferase</keyword>
<dbReference type="EMBL" id="MU004379">
    <property type="protein sequence ID" value="KAF2653577.1"/>
    <property type="molecule type" value="Genomic_DNA"/>
</dbReference>
<accession>A0A6A6T2N9</accession>
<dbReference type="PANTHER" id="PTHR46116">
    <property type="entry name" value="(E3-INDEPENDENT) E2 UBIQUITIN-CONJUGATING ENZYME"/>
    <property type="match status" value="1"/>
</dbReference>
<gene>
    <name evidence="5" type="ORF">K491DRAFT_661788</name>
</gene>
<evidence type="ECO:0000259" key="4">
    <source>
        <dbReference type="PROSITE" id="PS50127"/>
    </source>
</evidence>
<dbReference type="OrthoDB" id="47801at2759"/>
<dbReference type="SMART" id="SM00212">
    <property type="entry name" value="UBCc"/>
    <property type="match status" value="1"/>
</dbReference>
<feature type="region of interest" description="Disordered" evidence="3">
    <location>
        <begin position="719"/>
        <end position="751"/>
    </location>
</feature>
<dbReference type="Pfam" id="PF00179">
    <property type="entry name" value="UQ_con"/>
    <property type="match status" value="1"/>
</dbReference>
<sequence>MKECWRQNALAATQFDYCSIVPALLFVDPDQQPSKPAFPTAETSSPPPPTTQLPTIACQSAIKEPLQKSNTTEVHLRGGGSREDATKTTSHGGPSTTGGSTTFRSAANYMLEKKCNKCKKIMVQDSNSLKPVWQSWTASNSVTPVMKCKSCSASMCMGCDSSNPKFVVKLDTQGFNISWCCSRGRLFILWMTLSFFDQEFSRTKRIEEAKTSTSSRSGARGSGSGVGYEIEHDPFGGMMFGGGYSQQRAPNSRASQSMAKAEKIQHQVDNYNQSFFGILEKILPSQDLALKQGASSFDTSPYEAVTYMLLNSKILNKAAELLRNDSLEDATKRKSIYDAMLAFLIVVAKHPATANAVIFKERNVWKNTDNLFTLSFQKTADRTSGETTSSIFECLQNLYQQAKMTMQASQRNAHEFNGQDGQMLLSLCRHIVALADLLFKNTASKTALKTQGLSREDRGAFEVPDQQLMSHHTYARHATTLNTSKPGRMKRLITEIGSLKTSLPPGIFVKFGSSRPDVMKFVIIGPSDTPYENGLFEFDLWVPGNYPYEPPKVWFIGTDRGQLAVNPNLHDDGKVCLSLLGTWPGEPWRPGESTILQVLISIQAMIFCENPLDNVPGQKNHERESRSYNAVLRNVTVCVAILGWLQNPPALWKDVVKFHYSKNGENILKQLQRWEGVQYRGGDDETEHVVGVRTRAHTMSMSVLKQQVHGALHSAGYVKSKPASASGSGSANYSGGGGGHGSSRYGGHGRY</sequence>
<evidence type="ECO:0000256" key="3">
    <source>
        <dbReference type="SAM" id="MobiDB-lite"/>
    </source>
</evidence>
<evidence type="ECO:0000256" key="1">
    <source>
        <dbReference type="ARBA" id="ARBA00022679"/>
    </source>
</evidence>
<dbReference type="PROSITE" id="PS50127">
    <property type="entry name" value="UBC_2"/>
    <property type="match status" value="1"/>
</dbReference>
<feature type="region of interest" description="Disordered" evidence="3">
    <location>
        <begin position="68"/>
        <end position="101"/>
    </location>
</feature>
<dbReference type="Gene3D" id="3.10.110.10">
    <property type="entry name" value="Ubiquitin Conjugating Enzyme"/>
    <property type="match status" value="1"/>
</dbReference>
<dbReference type="PANTHER" id="PTHR46116:SF15">
    <property type="entry name" value="(E3-INDEPENDENT) E2 UBIQUITIN-CONJUGATING ENZYME"/>
    <property type="match status" value="1"/>
</dbReference>
<protein>
    <recommendedName>
        <fullName evidence="4">UBC core domain-containing protein</fullName>
    </recommendedName>
</protein>
<organism evidence="5 6">
    <name type="scientific">Lophiostoma macrostomum CBS 122681</name>
    <dbReference type="NCBI Taxonomy" id="1314788"/>
    <lineage>
        <taxon>Eukaryota</taxon>
        <taxon>Fungi</taxon>
        <taxon>Dikarya</taxon>
        <taxon>Ascomycota</taxon>
        <taxon>Pezizomycotina</taxon>
        <taxon>Dothideomycetes</taxon>
        <taxon>Pleosporomycetidae</taxon>
        <taxon>Pleosporales</taxon>
        <taxon>Lophiostomataceae</taxon>
        <taxon>Lophiostoma</taxon>
    </lineage>
</organism>
<feature type="domain" description="UBC core" evidence="4">
    <location>
        <begin position="487"/>
        <end position="645"/>
    </location>
</feature>
<dbReference type="SUPFAM" id="SSF54495">
    <property type="entry name" value="UBC-like"/>
    <property type="match status" value="1"/>
</dbReference>
<feature type="compositionally biased region" description="Basic and acidic residues" evidence="3">
    <location>
        <begin position="74"/>
        <end position="86"/>
    </location>
</feature>
<dbReference type="GO" id="GO:0061631">
    <property type="term" value="F:ubiquitin conjugating enzyme activity"/>
    <property type="evidence" value="ECO:0007669"/>
    <property type="project" value="TreeGrafter"/>
</dbReference>
<proteinExistence type="predicted"/>